<dbReference type="GO" id="GO:0016491">
    <property type="term" value="F:oxidoreductase activity"/>
    <property type="evidence" value="ECO:0007669"/>
    <property type="project" value="UniProtKB-KW"/>
</dbReference>
<accession>A0AAN6GV23</accession>
<dbReference type="InterPro" id="IPR023210">
    <property type="entry name" value="NADP_OxRdtase_dom"/>
</dbReference>
<evidence type="ECO:0000313" key="4">
    <source>
        <dbReference type="Proteomes" id="UP001176517"/>
    </source>
</evidence>
<keyword evidence="1" id="KW-0560">Oxidoreductase</keyword>
<dbReference type="SUPFAM" id="SSF51430">
    <property type="entry name" value="NAD(P)-linked oxidoreductase"/>
    <property type="match status" value="1"/>
</dbReference>
<organism evidence="3 4">
    <name type="scientific">Tilletia horrida</name>
    <dbReference type="NCBI Taxonomy" id="155126"/>
    <lineage>
        <taxon>Eukaryota</taxon>
        <taxon>Fungi</taxon>
        <taxon>Dikarya</taxon>
        <taxon>Basidiomycota</taxon>
        <taxon>Ustilaginomycotina</taxon>
        <taxon>Exobasidiomycetes</taxon>
        <taxon>Tilletiales</taxon>
        <taxon>Tilletiaceae</taxon>
        <taxon>Tilletia</taxon>
    </lineage>
</organism>
<evidence type="ECO:0000313" key="3">
    <source>
        <dbReference type="EMBL" id="KAK0555871.1"/>
    </source>
</evidence>
<dbReference type="Gene3D" id="3.20.20.100">
    <property type="entry name" value="NADP-dependent oxidoreductase domain"/>
    <property type="match status" value="1"/>
</dbReference>
<dbReference type="PANTHER" id="PTHR43625:SF40">
    <property type="entry name" value="ALDO-KETO REDUCTASE YAKC [NADP(+)]"/>
    <property type="match status" value="1"/>
</dbReference>
<dbReference type="InterPro" id="IPR050791">
    <property type="entry name" value="Aldo-Keto_reductase"/>
</dbReference>
<keyword evidence="4" id="KW-1185">Reference proteome</keyword>
<comment type="caution">
    <text evidence="3">The sequence shown here is derived from an EMBL/GenBank/DDBJ whole genome shotgun (WGS) entry which is preliminary data.</text>
</comment>
<dbReference type="Pfam" id="PF00248">
    <property type="entry name" value="Aldo_ket_red"/>
    <property type="match status" value="1"/>
</dbReference>
<gene>
    <name evidence="3" type="ORF">OC846_001537</name>
</gene>
<protein>
    <recommendedName>
        <fullName evidence="2">NADP-dependent oxidoreductase domain-containing protein</fullName>
    </recommendedName>
</protein>
<dbReference type="InterPro" id="IPR036812">
    <property type="entry name" value="NAD(P)_OxRdtase_dom_sf"/>
</dbReference>
<sequence length="340" mass="37268">MSIPTRQIGKNGPKIPQIGYGAMGLAAFYGPPSSQEVVDACLQEVIKQGVSMIDTSDIYTDMSSGKLGLGEEQIGRFLKSHPEAREKLFIATKFGFSIGESGLGVRGEREYVSEAIDASLKRLGVDHIDLYYHHRPSETDVVETAKGLKDVKEAGKTKYVGVSEYTLEDLKRANEVVHIDAYQIEASPWTPDIFQNGIADWCRENQTLIVPYSPLGRSLAARSVTSTDSLDDNDFRKTNERFSKENLEANLKLTDALEEIAKKKGNTTGQIAIAWLLAKDPNVIPIPGSTKPHRIAENTEGARITLTPEEVKEIDNIISSFKVSGDRYSGAMASLAAAFK</sequence>
<evidence type="ECO:0000259" key="2">
    <source>
        <dbReference type="Pfam" id="PF00248"/>
    </source>
</evidence>
<dbReference type="AlphaFoldDB" id="A0AAN6GV23"/>
<feature type="domain" description="NADP-dependent oxidoreductase" evidence="2">
    <location>
        <begin position="18"/>
        <end position="318"/>
    </location>
</feature>
<evidence type="ECO:0000256" key="1">
    <source>
        <dbReference type="ARBA" id="ARBA00023002"/>
    </source>
</evidence>
<dbReference type="Proteomes" id="UP001176517">
    <property type="component" value="Unassembled WGS sequence"/>
</dbReference>
<dbReference type="EMBL" id="JAPDMZ010000023">
    <property type="protein sequence ID" value="KAK0555871.1"/>
    <property type="molecule type" value="Genomic_DNA"/>
</dbReference>
<proteinExistence type="predicted"/>
<dbReference type="PANTHER" id="PTHR43625">
    <property type="entry name" value="AFLATOXIN B1 ALDEHYDE REDUCTASE"/>
    <property type="match status" value="1"/>
</dbReference>
<dbReference type="GO" id="GO:0005737">
    <property type="term" value="C:cytoplasm"/>
    <property type="evidence" value="ECO:0007669"/>
    <property type="project" value="TreeGrafter"/>
</dbReference>
<name>A0AAN6GV23_9BASI</name>
<reference evidence="3" key="1">
    <citation type="journal article" date="2023" name="PhytoFront">
        <title>Draft Genome Resources of Seven Strains of Tilletia horrida, Causal Agent of Kernel Smut of Rice.</title>
        <authorList>
            <person name="Khanal S."/>
            <person name="Antony Babu S."/>
            <person name="Zhou X.G."/>
        </authorList>
    </citation>
    <scope>NUCLEOTIDE SEQUENCE</scope>
    <source>
        <strain evidence="3">TX6</strain>
    </source>
</reference>